<name>A0ABS3UAB4_9ACTN</name>
<accession>A0ABS3UAB4</accession>
<gene>
    <name evidence="2" type="ORF">J5V16_23050</name>
</gene>
<comment type="caution">
    <text evidence="2">The sequence shown here is derived from an EMBL/GenBank/DDBJ whole genome shotgun (WGS) entry which is preliminary data.</text>
</comment>
<evidence type="ECO:0000313" key="2">
    <source>
        <dbReference type="EMBL" id="MBO3735712.1"/>
    </source>
</evidence>
<reference evidence="2 3" key="1">
    <citation type="submission" date="2021-03" db="EMBL/GenBank/DDBJ databases">
        <title>Glycomyces sp. nov., a novel actinomycete isolated from soil.</title>
        <authorList>
            <person name="Yang X."/>
            <person name="Xu X."/>
        </authorList>
    </citation>
    <scope>NUCLEOTIDE SEQUENCE [LARGE SCALE GENOMIC DNA]</scope>
    <source>
        <strain evidence="2 3">NEAU-S30</strain>
    </source>
</reference>
<keyword evidence="1" id="KW-0472">Membrane</keyword>
<evidence type="ECO:0000313" key="3">
    <source>
        <dbReference type="Proteomes" id="UP000681341"/>
    </source>
</evidence>
<evidence type="ECO:0000256" key="1">
    <source>
        <dbReference type="SAM" id="Phobius"/>
    </source>
</evidence>
<sequence length="100" mass="10627">MGSTPPARKRIRMAPVPMTGLVHHIPKVPAAMARFVPPPPVPFAGATALPPIPIGYILLLLAMVVGVLALHTQGATYRQAVAIVDALLVTLGFFAWKQNK</sequence>
<feature type="transmembrane region" description="Helical" evidence="1">
    <location>
        <begin position="77"/>
        <end position="96"/>
    </location>
</feature>
<organism evidence="2 3">
    <name type="scientific">Glycomyces niveus</name>
    <dbReference type="NCBI Taxonomy" id="2820287"/>
    <lineage>
        <taxon>Bacteria</taxon>
        <taxon>Bacillati</taxon>
        <taxon>Actinomycetota</taxon>
        <taxon>Actinomycetes</taxon>
        <taxon>Glycomycetales</taxon>
        <taxon>Glycomycetaceae</taxon>
        <taxon>Glycomyces</taxon>
    </lineage>
</organism>
<keyword evidence="3" id="KW-1185">Reference proteome</keyword>
<protein>
    <recommendedName>
        <fullName evidence="4">Cell division protein CrgA</fullName>
    </recommendedName>
</protein>
<dbReference type="EMBL" id="JAGFNP010000017">
    <property type="protein sequence ID" value="MBO3735712.1"/>
    <property type="molecule type" value="Genomic_DNA"/>
</dbReference>
<dbReference type="Proteomes" id="UP000681341">
    <property type="component" value="Unassembled WGS sequence"/>
</dbReference>
<feature type="transmembrane region" description="Helical" evidence="1">
    <location>
        <begin position="54"/>
        <end position="71"/>
    </location>
</feature>
<keyword evidence="1" id="KW-1133">Transmembrane helix</keyword>
<keyword evidence="1" id="KW-0812">Transmembrane</keyword>
<proteinExistence type="predicted"/>
<dbReference type="RefSeq" id="WP_208499524.1">
    <property type="nucleotide sequence ID" value="NZ_JAGFNP010000017.1"/>
</dbReference>
<evidence type="ECO:0008006" key="4">
    <source>
        <dbReference type="Google" id="ProtNLM"/>
    </source>
</evidence>